<evidence type="ECO:0000313" key="3">
    <source>
        <dbReference type="EMBL" id="ACM37378.1"/>
    </source>
</evidence>
<proteinExistence type="predicted"/>
<dbReference type="InterPro" id="IPR027051">
    <property type="entry name" value="XdhC_Rossmann_dom"/>
</dbReference>
<gene>
    <name evidence="3" type="primary">xdhC</name>
    <name evidence="3" type="ordered locus">Avi_3322</name>
</gene>
<dbReference type="Proteomes" id="UP000001596">
    <property type="component" value="Chromosome 1"/>
</dbReference>
<feature type="domain" description="XdhC- CoxI" evidence="1">
    <location>
        <begin position="13"/>
        <end position="73"/>
    </location>
</feature>
<evidence type="ECO:0000259" key="1">
    <source>
        <dbReference type="Pfam" id="PF02625"/>
    </source>
</evidence>
<dbReference type="InterPro" id="IPR036188">
    <property type="entry name" value="FAD/NAD-bd_sf"/>
</dbReference>
<dbReference type="Gene3D" id="3.40.50.720">
    <property type="entry name" value="NAD(P)-binding Rossmann-like Domain"/>
    <property type="match status" value="1"/>
</dbReference>
<dbReference type="Pfam" id="PF02625">
    <property type="entry name" value="XdhC_CoxI"/>
    <property type="match status" value="1"/>
</dbReference>
<dbReference type="InterPro" id="IPR052698">
    <property type="entry name" value="MoCofactor_Util/Proc"/>
</dbReference>
<accession>B9JZR8</accession>
<dbReference type="STRING" id="311402.Avi_3322"/>
<dbReference type="PANTHER" id="PTHR30388:SF6">
    <property type="entry name" value="XANTHINE DEHYDROGENASE SUBUNIT A-RELATED"/>
    <property type="match status" value="1"/>
</dbReference>
<evidence type="ECO:0000313" key="4">
    <source>
        <dbReference type="Proteomes" id="UP000001596"/>
    </source>
</evidence>
<dbReference type="PANTHER" id="PTHR30388">
    <property type="entry name" value="ALDEHYDE OXIDOREDUCTASE MOLYBDENUM COFACTOR ASSEMBLY PROTEIN"/>
    <property type="match status" value="1"/>
</dbReference>
<dbReference type="EMBL" id="CP000633">
    <property type="protein sequence ID" value="ACM37378.1"/>
    <property type="molecule type" value="Genomic_DNA"/>
</dbReference>
<dbReference type="HOGENOM" id="CLU_041115_4_0_5"/>
<feature type="domain" description="XdhC Rossmann" evidence="2">
    <location>
        <begin position="121"/>
        <end position="262"/>
    </location>
</feature>
<protein>
    <submittedName>
        <fullName evidence="3">Xanthine dehydrogenase accessory protein XdhC</fullName>
    </submittedName>
</protein>
<sequence>MTDLSGAVLAAFLARHADCVAVTVTEAKGSTPRDVGALMVVARDSVFGTIGGGQLEYLAIEKARTMLAGGEDEAVLSVPLGPEIGQCCGGRVTLTLALMTPDRQQALLAGEDQARRAGPQVFVFGAGHVGLALAAALAPLPFRTRLIDARDAIDGEVPTGIPLDRTAMPESHVAQIAPGGAVVIVTHDHALDFLIAREALARDDLAYIGMIGSATKRATFAHWLAREGGDPASLARLILPIGASTIKDKRPPVIAALVAAELVNRLL</sequence>
<dbReference type="AlphaFoldDB" id="B9JZR8"/>
<dbReference type="eggNOG" id="COG1975">
    <property type="taxonomic scope" value="Bacteria"/>
</dbReference>
<dbReference type="NCBIfam" id="TIGR02964">
    <property type="entry name" value="xanthine_xdhC"/>
    <property type="match status" value="1"/>
</dbReference>
<name>B9JZR8_ALLAM</name>
<dbReference type="InterPro" id="IPR014308">
    <property type="entry name" value="Xanthine_DH_XdhC"/>
</dbReference>
<organism evidence="3 4">
    <name type="scientific">Allorhizobium ampelinum (strain ATCC BAA-846 / DSM 112012 / S4)</name>
    <name type="common">Agrobacterium vitis (strain S4)</name>
    <dbReference type="NCBI Taxonomy" id="311402"/>
    <lineage>
        <taxon>Bacteria</taxon>
        <taxon>Pseudomonadati</taxon>
        <taxon>Pseudomonadota</taxon>
        <taxon>Alphaproteobacteria</taxon>
        <taxon>Hyphomicrobiales</taxon>
        <taxon>Rhizobiaceae</taxon>
        <taxon>Rhizobium/Agrobacterium group</taxon>
        <taxon>Allorhizobium</taxon>
        <taxon>Allorhizobium ampelinum</taxon>
    </lineage>
</organism>
<dbReference type="InterPro" id="IPR003777">
    <property type="entry name" value="XdhC_CoxI"/>
</dbReference>
<dbReference type="SUPFAM" id="SSF51905">
    <property type="entry name" value="FAD/NAD(P)-binding domain"/>
    <property type="match status" value="1"/>
</dbReference>
<dbReference type="DNASU" id="7387477"/>
<dbReference type="Pfam" id="PF13478">
    <property type="entry name" value="XdhC_C"/>
    <property type="match status" value="1"/>
</dbReference>
<dbReference type="KEGG" id="avi:Avi_3322"/>
<reference evidence="3 4" key="1">
    <citation type="journal article" date="2009" name="J. Bacteriol.">
        <title>Genome sequences of three Agrobacterium biovars help elucidate the evolution of multichromosome genomes in bacteria.</title>
        <authorList>
            <person name="Slater S.C."/>
            <person name="Goldman B.S."/>
            <person name="Goodner B."/>
            <person name="Setubal J.C."/>
            <person name="Farrand S.K."/>
            <person name="Nester E.W."/>
            <person name="Burr T.J."/>
            <person name="Banta L."/>
            <person name="Dickerman A.W."/>
            <person name="Paulsen I."/>
            <person name="Otten L."/>
            <person name="Suen G."/>
            <person name="Welch R."/>
            <person name="Almeida N.F."/>
            <person name="Arnold F."/>
            <person name="Burton O.T."/>
            <person name="Du Z."/>
            <person name="Ewing A."/>
            <person name="Godsy E."/>
            <person name="Heisel S."/>
            <person name="Houmiel K.L."/>
            <person name="Jhaveri J."/>
            <person name="Lu J."/>
            <person name="Miller N.M."/>
            <person name="Norton S."/>
            <person name="Chen Q."/>
            <person name="Phoolcharoen W."/>
            <person name="Ohlin V."/>
            <person name="Ondrusek D."/>
            <person name="Pride N."/>
            <person name="Stricklin S.L."/>
            <person name="Sun J."/>
            <person name="Wheeler C."/>
            <person name="Wilson L."/>
            <person name="Zhu H."/>
            <person name="Wood D.W."/>
        </authorList>
    </citation>
    <scope>NUCLEOTIDE SEQUENCE [LARGE SCALE GENOMIC DNA]</scope>
    <source>
        <strain evidence="4">S4 / ATCC BAA-846</strain>
    </source>
</reference>
<evidence type="ECO:0000259" key="2">
    <source>
        <dbReference type="Pfam" id="PF13478"/>
    </source>
</evidence>
<dbReference type="RefSeq" id="WP_015916797.1">
    <property type="nucleotide sequence ID" value="NC_011989.1"/>
</dbReference>
<keyword evidence="4" id="KW-1185">Reference proteome</keyword>